<dbReference type="Gene3D" id="1.10.287.110">
    <property type="entry name" value="DnaJ domain"/>
    <property type="match status" value="1"/>
</dbReference>
<reference evidence="4" key="1">
    <citation type="submission" date="2016-02" db="EMBL/GenBank/DDBJ databases">
        <title>Draft genome sequence of Microdochium bolleyi, a fungal endophyte of beachgrass.</title>
        <authorList>
            <consortium name="DOE Joint Genome Institute"/>
            <person name="David A.S."/>
            <person name="May G."/>
            <person name="Haridas S."/>
            <person name="Lim J."/>
            <person name="Wang M."/>
            <person name="Labutti K."/>
            <person name="Lipzen A."/>
            <person name="Barry K."/>
            <person name="Grigoriev I.V."/>
        </authorList>
    </citation>
    <scope>NUCLEOTIDE SEQUENCE [LARGE SCALE GENOMIC DNA]</scope>
    <source>
        <strain evidence="4">J235TASD1</strain>
    </source>
</reference>
<dbReference type="STRING" id="196109.A0A136J4U8"/>
<evidence type="ECO:0000259" key="2">
    <source>
        <dbReference type="PROSITE" id="PS50076"/>
    </source>
</evidence>
<dbReference type="InterPro" id="IPR018253">
    <property type="entry name" value="DnaJ_domain_CS"/>
</dbReference>
<dbReference type="Proteomes" id="UP000070501">
    <property type="component" value="Unassembled WGS sequence"/>
</dbReference>
<gene>
    <name evidence="3" type="ORF">Micbo1qcDRAFT_233495</name>
</gene>
<feature type="compositionally biased region" description="Basic and acidic residues" evidence="1">
    <location>
        <begin position="61"/>
        <end position="76"/>
    </location>
</feature>
<dbReference type="InterPro" id="IPR051964">
    <property type="entry name" value="Chaperone_stress_response"/>
</dbReference>
<feature type="compositionally biased region" description="Polar residues" evidence="1">
    <location>
        <begin position="131"/>
        <end position="143"/>
    </location>
</feature>
<protein>
    <recommendedName>
        <fullName evidence="2">J domain-containing protein</fullName>
    </recommendedName>
</protein>
<sequence length="822" mass="89958">MPKLDKNRNYYADLELSPTASADEIKKQYRKLAMKWHPDRNPGREADVSPRFQLIQSAHEILSDEAQKRQYDEARGSVKGRYTGASGVRGNPWADAAKDFAPPPRRQPQQPSSSSSSQPRPPPPSGAQRYANFTNAMPKTSRPTPEDDAQWRRKTASAFESMRKERKVPPPPTPPRAPTAAAQPPPPPPRTASQAQKAQASFGNSSRRTGFHPHAPGVGDEPPVTSKNYQTDRTHSRYYETPRPEPTEIPNTTQTSSGIPDPLAQFRENGGERRSSTPYTTGGGEKTSLFTGSPGLSRAASTRSPIPRKEVPNNNHPQRPRSSSPRRPADNAQGRADFTSPSHSRASERYTPRADNPRDRPFFDDEGSPSRAPRDRPAAASASQTPQPHSVFGHSNGAARNQSDPAMATKASADNINMTFVPEEGSSSWQFTAGGANDGSSSSNKPRSQSTGRPVRRATGSRAAKQQTSSDPSPRASPQPQQPDGFSPGEWTEKISSQHFVPQPTGSAAASPTRRGTGKKAKPVRKTTGTAGLVDSDDSEGWQEIPKPASNGFDSPIAMDIDTPPPHNPEGPTLARSDSARKIPVEPSRPDWRAGSANVPGTSYVSLPSSEDVSATSGLAATTTSPAPALPPKISLFAPQHGGSEDSEEFRTTLSDLKQTEPFMDPPATGLKSFADLQSTLPFQSRASSQIPLEKKEPVPLEFPTAPVAPRLPPTVAVAGIRPNMAAWRKYATDFNHYMEKWEIFNGKVVEHFRQRQVITTKRRERSGTGWLESTTTTGSDPVTEYMSELHQDWDVRRKWMDACSDHKDRVREFYEFRERMK</sequence>
<feature type="compositionally biased region" description="Basic and acidic residues" evidence="1">
    <location>
        <begin position="578"/>
        <end position="592"/>
    </location>
</feature>
<feature type="region of interest" description="Disordered" evidence="1">
    <location>
        <begin position="59"/>
        <end position="648"/>
    </location>
</feature>
<feature type="compositionally biased region" description="Low complexity" evidence="1">
    <location>
        <begin position="614"/>
        <end position="627"/>
    </location>
</feature>
<feature type="domain" description="J" evidence="2">
    <location>
        <begin position="9"/>
        <end position="75"/>
    </location>
</feature>
<evidence type="ECO:0000313" key="4">
    <source>
        <dbReference type="Proteomes" id="UP000070501"/>
    </source>
</evidence>
<dbReference type="CDD" id="cd06257">
    <property type="entry name" value="DnaJ"/>
    <property type="match status" value="1"/>
</dbReference>
<feature type="compositionally biased region" description="Polar residues" evidence="1">
    <location>
        <begin position="197"/>
        <end position="208"/>
    </location>
</feature>
<feature type="compositionally biased region" description="Polar residues" evidence="1">
    <location>
        <begin position="249"/>
        <end position="258"/>
    </location>
</feature>
<evidence type="ECO:0000256" key="1">
    <source>
        <dbReference type="SAM" id="MobiDB-lite"/>
    </source>
</evidence>
<dbReference type="Pfam" id="PF00226">
    <property type="entry name" value="DnaJ"/>
    <property type="match status" value="1"/>
</dbReference>
<dbReference type="PROSITE" id="PS50076">
    <property type="entry name" value="DNAJ_2"/>
    <property type="match status" value="1"/>
</dbReference>
<feature type="compositionally biased region" description="Basic and acidic residues" evidence="1">
    <location>
        <begin position="230"/>
        <end position="246"/>
    </location>
</feature>
<dbReference type="EMBL" id="KQ964249">
    <property type="protein sequence ID" value="KXJ92195.1"/>
    <property type="molecule type" value="Genomic_DNA"/>
</dbReference>
<dbReference type="InParanoid" id="A0A136J4U8"/>
<feature type="compositionally biased region" description="Basic and acidic residues" evidence="1">
    <location>
        <begin position="345"/>
        <end position="363"/>
    </location>
</feature>
<accession>A0A136J4U8</accession>
<keyword evidence="4" id="KW-1185">Reference proteome</keyword>
<feature type="compositionally biased region" description="Polar residues" evidence="1">
    <location>
        <begin position="494"/>
        <end position="510"/>
    </location>
</feature>
<dbReference type="GO" id="GO:0005737">
    <property type="term" value="C:cytoplasm"/>
    <property type="evidence" value="ECO:0007669"/>
    <property type="project" value="TreeGrafter"/>
</dbReference>
<feature type="compositionally biased region" description="Low complexity" evidence="1">
    <location>
        <begin position="107"/>
        <end position="118"/>
    </location>
</feature>
<dbReference type="PRINTS" id="PR00625">
    <property type="entry name" value="JDOMAIN"/>
</dbReference>
<dbReference type="PROSITE" id="PS00636">
    <property type="entry name" value="DNAJ_1"/>
    <property type="match status" value="1"/>
</dbReference>
<dbReference type="SUPFAM" id="SSF46565">
    <property type="entry name" value="Chaperone J-domain"/>
    <property type="match status" value="1"/>
</dbReference>
<dbReference type="PANTHER" id="PTHR44029:SF1">
    <property type="entry name" value="DNAJ HOMOLOG SUBFAMILY C MEMBER 21"/>
    <property type="match status" value="1"/>
</dbReference>
<dbReference type="InterPro" id="IPR001623">
    <property type="entry name" value="DnaJ_domain"/>
</dbReference>
<dbReference type="OrthoDB" id="10250354at2759"/>
<organism evidence="3 4">
    <name type="scientific">Microdochium bolleyi</name>
    <dbReference type="NCBI Taxonomy" id="196109"/>
    <lineage>
        <taxon>Eukaryota</taxon>
        <taxon>Fungi</taxon>
        <taxon>Dikarya</taxon>
        <taxon>Ascomycota</taxon>
        <taxon>Pezizomycotina</taxon>
        <taxon>Sordariomycetes</taxon>
        <taxon>Xylariomycetidae</taxon>
        <taxon>Xylariales</taxon>
        <taxon>Microdochiaceae</taxon>
        <taxon>Microdochium</taxon>
    </lineage>
</organism>
<feature type="compositionally biased region" description="Basic residues" evidence="1">
    <location>
        <begin position="516"/>
        <end position="525"/>
    </location>
</feature>
<feature type="compositionally biased region" description="Polar residues" evidence="1">
    <location>
        <begin position="599"/>
        <end position="613"/>
    </location>
</feature>
<dbReference type="PANTHER" id="PTHR44029">
    <property type="entry name" value="DNAJ HOMOLOG SUBFAMILY C MEMBER 21"/>
    <property type="match status" value="1"/>
</dbReference>
<dbReference type="SMART" id="SM00271">
    <property type="entry name" value="DnaJ"/>
    <property type="match status" value="1"/>
</dbReference>
<proteinExistence type="predicted"/>
<evidence type="ECO:0000313" key="3">
    <source>
        <dbReference type="EMBL" id="KXJ92195.1"/>
    </source>
</evidence>
<name>A0A136J4U8_9PEZI</name>
<dbReference type="InterPro" id="IPR036869">
    <property type="entry name" value="J_dom_sf"/>
</dbReference>
<feature type="compositionally biased region" description="Pro residues" evidence="1">
    <location>
        <begin position="169"/>
        <end position="190"/>
    </location>
</feature>
<dbReference type="AlphaFoldDB" id="A0A136J4U8"/>